<feature type="region of interest" description="Disordered" evidence="6">
    <location>
        <begin position="28"/>
        <end position="107"/>
    </location>
</feature>
<name>A0AAJ8JP43_9TREE</name>
<reference evidence="8" key="3">
    <citation type="submission" date="2024-01" db="EMBL/GenBank/DDBJ databases">
        <authorList>
            <person name="Coelho M.A."/>
            <person name="David-Palma M."/>
            <person name="Shea T."/>
            <person name="Sun S."/>
            <person name="Cuomo C.A."/>
            <person name="Heitman J."/>
        </authorList>
    </citation>
    <scope>NUCLEOTIDE SEQUENCE</scope>
    <source>
        <strain evidence="8">CBS 7841</strain>
    </source>
</reference>
<dbReference type="Gene3D" id="1.10.20.10">
    <property type="entry name" value="Histone, subunit A"/>
    <property type="match status" value="1"/>
</dbReference>
<keyword evidence="3" id="KW-0805">Transcription regulation</keyword>
<dbReference type="GeneID" id="91085205"/>
<dbReference type="SUPFAM" id="SSF47113">
    <property type="entry name" value="Histone-fold"/>
    <property type="match status" value="1"/>
</dbReference>
<dbReference type="Proteomes" id="UP000094043">
    <property type="component" value="Chromosome 1"/>
</dbReference>
<protein>
    <recommendedName>
        <fullName evidence="7">TAFII28-like protein domain-containing protein</fullName>
    </recommendedName>
</protein>
<dbReference type="PANTHER" id="PTHR13218:SF8">
    <property type="entry name" value="TRANSCRIPTION INITIATION FACTOR TFIID SUBUNIT 11"/>
    <property type="match status" value="1"/>
</dbReference>
<feature type="domain" description="TAFII28-like protein" evidence="7">
    <location>
        <begin position="118"/>
        <end position="200"/>
    </location>
</feature>
<dbReference type="GO" id="GO:0005669">
    <property type="term" value="C:transcription factor TFIID complex"/>
    <property type="evidence" value="ECO:0007669"/>
    <property type="project" value="InterPro"/>
</dbReference>
<feature type="compositionally biased region" description="Acidic residues" evidence="6">
    <location>
        <begin position="55"/>
        <end position="71"/>
    </location>
</feature>
<evidence type="ECO:0000256" key="2">
    <source>
        <dbReference type="ARBA" id="ARBA00009788"/>
    </source>
</evidence>
<dbReference type="PANTHER" id="PTHR13218">
    <property type="entry name" value="TRANSCRIPTION INITIATION FACTOR TFIID SUBUNIT 11-RELATED"/>
    <property type="match status" value="1"/>
</dbReference>
<comment type="similarity">
    <text evidence="2">Belongs to the TAF11 family.</text>
</comment>
<evidence type="ECO:0000256" key="5">
    <source>
        <dbReference type="ARBA" id="ARBA00023242"/>
    </source>
</evidence>
<dbReference type="EMBL" id="CP143784">
    <property type="protein sequence ID" value="WVN85839.1"/>
    <property type="molecule type" value="Genomic_DNA"/>
</dbReference>
<sequence length="252" mass="27555">MSSLALPIHPSSLSNSISLKTQQALDREALDEADDVDDSDLLAIPRAGKQTHEVDMEDEGDKDDEDEEGPDVEIGLEAGGGLGGISLSTGGKAKGKKKNFGQEIEEKGKKRRADTFLLRGHMDDDQAKRFETFSTIAINKNAIKRLNRELYDQHCSPQLSQIVAGMAKIFVADVIELAKDLQPHSAHPKGPLQPYHLKLAKACLQEKGIVGRDMGKVKAKQLPVVGFYSVLSHIARLLQVVLHKHTIHEATS</sequence>
<evidence type="ECO:0000256" key="4">
    <source>
        <dbReference type="ARBA" id="ARBA00023163"/>
    </source>
</evidence>
<dbReference type="InterPro" id="IPR009072">
    <property type="entry name" value="Histone-fold"/>
</dbReference>
<dbReference type="RefSeq" id="XP_066066539.1">
    <property type="nucleotide sequence ID" value="XM_066210442.1"/>
</dbReference>
<keyword evidence="4" id="KW-0804">Transcription</keyword>
<accession>A0AAJ8JP43</accession>
<evidence type="ECO:0000313" key="9">
    <source>
        <dbReference type="Proteomes" id="UP000094043"/>
    </source>
</evidence>
<gene>
    <name evidence="8" type="ORF">L203_100991</name>
</gene>
<dbReference type="CDD" id="cd08048">
    <property type="entry name" value="HFD_TAF11"/>
    <property type="match status" value="1"/>
</dbReference>
<dbReference type="Pfam" id="PF04719">
    <property type="entry name" value="TAFII28"/>
    <property type="match status" value="1"/>
</dbReference>
<comment type="subcellular location">
    <subcellularLocation>
        <location evidence="1">Nucleus</location>
    </subcellularLocation>
</comment>
<dbReference type="GO" id="GO:0016251">
    <property type="term" value="F:RNA polymerase II general transcription initiation factor activity"/>
    <property type="evidence" value="ECO:0007669"/>
    <property type="project" value="TreeGrafter"/>
</dbReference>
<dbReference type="InterPro" id="IPR045127">
    <property type="entry name" value="TAF11-like"/>
</dbReference>
<dbReference type="KEGG" id="cdep:91085205"/>
<dbReference type="GO" id="GO:0046982">
    <property type="term" value="F:protein heterodimerization activity"/>
    <property type="evidence" value="ECO:0007669"/>
    <property type="project" value="InterPro"/>
</dbReference>
<dbReference type="InterPro" id="IPR006809">
    <property type="entry name" value="TAFII28_dom"/>
</dbReference>
<evidence type="ECO:0000256" key="3">
    <source>
        <dbReference type="ARBA" id="ARBA00023015"/>
    </source>
</evidence>
<dbReference type="AlphaFoldDB" id="A0AAJ8JP43"/>
<reference evidence="8" key="2">
    <citation type="journal article" date="2022" name="Elife">
        <title>Obligate sexual reproduction of a homothallic fungus closely related to the Cryptococcus pathogenic species complex.</title>
        <authorList>
            <person name="Passer A.R."/>
            <person name="Clancey S.A."/>
            <person name="Shea T."/>
            <person name="David-Palma M."/>
            <person name="Averette A.F."/>
            <person name="Boekhout T."/>
            <person name="Porcel B.M."/>
            <person name="Nowrousian M."/>
            <person name="Cuomo C.A."/>
            <person name="Sun S."/>
            <person name="Heitman J."/>
            <person name="Coelho M.A."/>
        </authorList>
    </citation>
    <scope>NUCLEOTIDE SEQUENCE</scope>
    <source>
        <strain evidence="8">CBS 7841</strain>
    </source>
</reference>
<keyword evidence="9" id="KW-1185">Reference proteome</keyword>
<feature type="compositionally biased region" description="Acidic residues" evidence="6">
    <location>
        <begin position="31"/>
        <end position="40"/>
    </location>
</feature>
<dbReference type="GO" id="GO:0051123">
    <property type="term" value="P:RNA polymerase II preinitiation complex assembly"/>
    <property type="evidence" value="ECO:0007669"/>
    <property type="project" value="InterPro"/>
</dbReference>
<evidence type="ECO:0000259" key="7">
    <source>
        <dbReference type="Pfam" id="PF04719"/>
    </source>
</evidence>
<keyword evidence="5" id="KW-0539">Nucleus</keyword>
<organism evidence="8 9">
    <name type="scientific">Cryptococcus depauperatus CBS 7841</name>
    <dbReference type="NCBI Taxonomy" id="1295531"/>
    <lineage>
        <taxon>Eukaryota</taxon>
        <taxon>Fungi</taxon>
        <taxon>Dikarya</taxon>
        <taxon>Basidiomycota</taxon>
        <taxon>Agaricomycotina</taxon>
        <taxon>Tremellomycetes</taxon>
        <taxon>Tremellales</taxon>
        <taxon>Cryptococcaceae</taxon>
        <taxon>Cryptococcus</taxon>
    </lineage>
</organism>
<evidence type="ECO:0000256" key="6">
    <source>
        <dbReference type="SAM" id="MobiDB-lite"/>
    </source>
</evidence>
<evidence type="ECO:0000313" key="8">
    <source>
        <dbReference type="EMBL" id="WVN85839.1"/>
    </source>
</evidence>
<reference evidence="8" key="1">
    <citation type="submission" date="2016-06" db="EMBL/GenBank/DDBJ databases">
        <authorList>
            <person name="Cuomo C."/>
            <person name="Litvintseva A."/>
            <person name="Heitman J."/>
            <person name="Chen Y."/>
            <person name="Sun S."/>
            <person name="Springer D."/>
            <person name="Dromer F."/>
            <person name="Young S."/>
            <person name="Zeng Q."/>
            <person name="Chapman S."/>
            <person name="Gujja S."/>
            <person name="Saif S."/>
            <person name="Birren B."/>
        </authorList>
    </citation>
    <scope>NUCLEOTIDE SEQUENCE</scope>
    <source>
        <strain evidence="8">CBS 7841</strain>
    </source>
</reference>
<evidence type="ECO:0000256" key="1">
    <source>
        <dbReference type="ARBA" id="ARBA00004123"/>
    </source>
</evidence>
<proteinExistence type="inferred from homology"/>